<dbReference type="SMART" id="SM00903">
    <property type="entry name" value="Flavin_Reduct"/>
    <property type="match status" value="1"/>
</dbReference>
<comment type="caution">
    <text evidence="6">The sequence shown here is derived from an EMBL/GenBank/DDBJ whole genome shotgun (WGS) entry which is preliminary data.</text>
</comment>
<dbReference type="OrthoDB" id="9794638at2"/>
<evidence type="ECO:0000256" key="1">
    <source>
        <dbReference type="ARBA" id="ARBA00001917"/>
    </source>
</evidence>
<dbReference type="PANTHER" id="PTHR43567">
    <property type="entry name" value="FLAVOREDOXIN-RELATED-RELATED"/>
    <property type="match status" value="1"/>
</dbReference>
<dbReference type="eggNOG" id="COG1853">
    <property type="taxonomic scope" value="Bacteria"/>
</dbReference>
<dbReference type="RefSeq" id="WP_051682727.1">
    <property type="nucleotide sequence ID" value="NZ_JMKI01000031.1"/>
</dbReference>
<keyword evidence="2" id="KW-0285">Flavoprotein</keyword>
<dbReference type="GeneID" id="90984798"/>
<dbReference type="SUPFAM" id="SSF50475">
    <property type="entry name" value="FMN-binding split barrel"/>
    <property type="match status" value="1"/>
</dbReference>
<dbReference type="GO" id="GO:0010181">
    <property type="term" value="F:FMN binding"/>
    <property type="evidence" value="ECO:0007669"/>
    <property type="project" value="InterPro"/>
</dbReference>
<evidence type="ECO:0000256" key="4">
    <source>
        <dbReference type="SAM" id="SignalP"/>
    </source>
</evidence>
<sequence>MKKIRLLDILACALLFCGAAQAQAAKVAVETTARVLPCTTYLIATYDEKGRPDAAVIDRAGIAETASGNNMIFYISVVPTRQTAKNIEASGAFTVNVMNAGIVGKGDYCGEVSAASDGGYFDKFAVTGLKIEKSETVNAPVLTECPVTLECRLLGTRDFDGGRHRMYLGEVLGYRLEATAPEGDKTKGAEQYDPVKSNAVVYFAGSAEHSGYYKLSAPYGRSGAMYRQKYPDGGGLEPKPSGK</sequence>
<dbReference type="PANTHER" id="PTHR43567:SF1">
    <property type="entry name" value="FLAVOREDOXIN"/>
    <property type="match status" value="1"/>
</dbReference>
<dbReference type="Pfam" id="PF01613">
    <property type="entry name" value="Flavin_Reduct"/>
    <property type="match status" value="1"/>
</dbReference>
<feature type="signal peptide" evidence="4">
    <location>
        <begin position="1"/>
        <end position="24"/>
    </location>
</feature>
<gene>
    <name evidence="6" type="ORF">EH55_04830</name>
</gene>
<proteinExistence type="inferred from homology"/>
<organism evidence="6 7">
    <name type="scientific">Synergistes jonesii</name>
    <dbReference type="NCBI Taxonomy" id="2754"/>
    <lineage>
        <taxon>Bacteria</taxon>
        <taxon>Thermotogati</taxon>
        <taxon>Synergistota</taxon>
        <taxon>Synergistia</taxon>
        <taxon>Synergistales</taxon>
        <taxon>Synergistaceae</taxon>
        <taxon>Synergistes</taxon>
    </lineage>
</organism>
<feature type="domain" description="Flavin reductase like" evidence="5">
    <location>
        <begin position="33"/>
        <end position="189"/>
    </location>
</feature>
<evidence type="ECO:0000313" key="7">
    <source>
        <dbReference type="Proteomes" id="UP000027665"/>
    </source>
</evidence>
<keyword evidence="4" id="KW-0732">Signal</keyword>
<dbReference type="STRING" id="2754.EH55_04830"/>
<evidence type="ECO:0000313" key="6">
    <source>
        <dbReference type="EMBL" id="KEJ92328.1"/>
    </source>
</evidence>
<dbReference type="Proteomes" id="UP000027665">
    <property type="component" value="Unassembled WGS sequence"/>
</dbReference>
<keyword evidence="7" id="KW-1185">Reference proteome</keyword>
<comment type="cofactor">
    <cofactor evidence="1">
        <name>FMN</name>
        <dbReference type="ChEBI" id="CHEBI:58210"/>
    </cofactor>
</comment>
<dbReference type="InterPro" id="IPR002563">
    <property type="entry name" value="Flavin_Rdtase-like_dom"/>
</dbReference>
<accession>A0A073IPN0</accession>
<dbReference type="EMBL" id="JMKI01000031">
    <property type="protein sequence ID" value="KEJ92328.1"/>
    <property type="molecule type" value="Genomic_DNA"/>
</dbReference>
<comment type="similarity">
    <text evidence="3">Belongs to the flavoredoxin family.</text>
</comment>
<protein>
    <recommendedName>
        <fullName evidence="5">Flavin reductase like domain-containing protein</fullName>
    </recommendedName>
</protein>
<dbReference type="InterPro" id="IPR052174">
    <property type="entry name" value="Flavoredoxin"/>
</dbReference>
<evidence type="ECO:0000256" key="2">
    <source>
        <dbReference type="ARBA" id="ARBA00022630"/>
    </source>
</evidence>
<dbReference type="Gene3D" id="2.30.110.10">
    <property type="entry name" value="Electron Transport, Fmn-binding Protein, Chain A"/>
    <property type="match status" value="1"/>
</dbReference>
<evidence type="ECO:0000256" key="3">
    <source>
        <dbReference type="ARBA" id="ARBA00038054"/>
    </source>
</evidence>
<feature type="chain" id="PRO_5001691736" description="Flavin reductase like domain-containing protein" evidence="4">
    <location>
        <begin position="25"/>
        <end position="243"/>
    </location>
</feature>
<name>A0A073IPN0_9BACT</name>
<dbReference type="GO" id="GO:0016646">
    <property type="term" value="F:oxidoreductase activity, acting on the CH-NH group of donors, NAD or NADP as acceptor"/>
    <property type="evidence" value="ECO:0007669"/>
    <property type="project" value="UniProtKB-ARBA"/>
</dbReference>
<dbReference type="InterPro" id="IPR012349">
    <property type="entry name" value="Split_barrel_FMN-bd"/>
</dbReference>
<evidence type="ECO:0000259" key="5">
    <source>
        <dbReference type="SMART" id="SM00903"/>
    </source>
</evidence>
<reference evidence="6 7" key="1">
    <citation type="submission" date="2014-04" db="EMBL/GenBank/DDBJ databases">
        <title>Draft Genome Sequence of Synergistes jonesii.</title>
        <authorList>
            <person name="Coil D.A."/>
            <person name="Eisen J.A."/>
            <person name="Holland-Moritz H.E."/>
        </authorList>
    </citation>
    <scope>NUCLEOTIDE SEQUENCE [LARGE SCALE GENOMIC DNA]</scope>
    <source>
        <strain evidence="6 7">78-1</strain>
    </source>
</reference>
<dbReference type="AlphaFoldDB" id="A0A073IPN0"/>